<comment type="similarity">
    <text evidence="1">Belongs to the cytochrome b5 family. MAPR subfamily.</text>
</comment>
<dbReference type="InterPro" id="IPR050577">
    <property type="entry name" value="MAPR/NEUFC/NENF-like"/>
</dbReference>
<feature type="non-terminal residue" evidence="3">
    <location>
        <position position="1"/>
    </location>
</feature>
<dbReference type="EMBL" id="KZ996373">
    <property type="protein sequence ID" value="RKO88968.1"/>
    <property type="molecule type" value="Genomic_DNA"/>
</dbReference>
<dbReference type="Pfam" id="PF00173">
    <property type="entry name" value="Cyt-b5"/>
    <property type="match status" value="1"/>
</dbReference>
<sequence>LTTEELKQYDGSDPEKPIYLAIKGKVYDVTEGRSYYGPGGSYAFFSGRDAARGYITGCFQKHLTHDLRGLTEDQIKSLSSWSDFYEKSDKYFYVGEVVHEPIDPNSPLPEDC</sequence>
<gene>
    <name evidence="3" type="ORF">BDK51DRAFT_21352</name>
</gene>
<reference evidence="4" key="1">
    <citation type="journal article" date="2018" name="Nat. Microbiol.">
        <title>Leveraging single-cell genomics to expand the fungal tree of life.</title>
        <authorList>
            <person name="Ahrendt S.R."/>
            <person name="Quandt C.A."/>
            <person name="Ciobanu D."/>
            <person name="Clum A."/>
            <person name="Salamov A."/>
            <person name="Andreopoulos B."/>
            <person name="Cheng J.F."/>
            <person name="Woyke T."/>
            <person name="Pelin A."/>
            <person name="Henrissat B."/>
            <person name="Reynolds N.K."/>
            <person name="Benny G.L."/>
            <person name="Smith M.E."/>
            <person name="James T.Y."/>
            <person name="Grigoriev I.V."/>
        </authorList>
    </citation>
    <scope>NUCLEOTIDE SEQUENCE [LARGE SCALE GENOMIC DNA]</scope>
</reference>
<organism evidence="3 4">
    <name type="scientific">Blyttiomyces helicus</name>
    <dbReference type="NCBI Taxonomy" id="388810"/>
    <lineage>
        <taxon>Eukaryota</taxon>
        <taxon>Fungi</taxon>
        <taxon>Fungi incertae sedis</taxon>
        <taxon>Chytridiomycota</taxon>
        <taxon>Chytridiomycota incertae sedis</taxon>
        <taxon>Chytridiomycetes</taxon>
        <taxon>Chytridiomycetes incertae sedis</taxon>
        <taxon>Blyttiomyces</taxon>
    </lineage>
</organism>
<evidence type="ECO:0000256" key="1">
    <source>
        <dbReference type="ARBA" id="ARBA00038357"/>
    </source>
</evidence>
<dbReference type="AlphaFoldDB" id="A0A4P9WCM1"/>
<dbReference type="PANTHER" id="PTHR10281">
    <property type="entry name" value="MEMBRANE-ASSOCIATED PROGESTERONE RECEPTOR COMPONENT-RELATED"/>
    <property type="match status" value="1"/>
</dbReference>
<dbReference type="InterPro" id="IPR001199">
    <property type="entry name" value="Cyt_B5-like_heme/steroid-bd"/>
</dbReference>
<dbReference type="SUPFAM" id="SSF55856">
    <property type="entry name" value="Cytochrome b5-like heme/steroid binding domain"/>
    <property type="match status" value="1"/>
</dbReference>
<dbReference type="PANTHER" id="PTHR10281:SF76">
    <property type="entry name" value="CALCUTTA CUP-RELATED"/>
    <property type="match status" value="1"/>
</dbReference>
<name>A0A4P9WCM1_9FUNG</name>
<evidence type="ECO:0000259" key="2">
    <source>
        <dbReference type="SMART" id="SM01117"/>
    </source>
</evidence>
<dbReference type="GO" id="GO:0016020">
    <property type="term" value="C:membrane"/>
    <property type="evidence" value="ECO:0007669"/>
    <property type="project" value="TreeGrafter"/>
</dbReference>
<dbReference type="Proteomes" id="UP000269721">
    <property type="component" value="Unassembled WGS sequence"/>
</dbReference>
<proteinExistence type="inferred from homology"/>
<dbReference type="OrthoDB" id="10257697at2759"/>
<feature type="domain" description="Cytochrome b5 heme-binding" evidence="2">
    <location>
        <begin position="1"/>
        <end position="98"/>
    </location>
</feature>
<protein>
    <submittedName>
        <fullName evidence="3">Cytochrome b5-like heme/steroid binding domain-containing protein</fullName>
    </submittedName>
</protein>
<dbReference type="FunFam" id="3.10.120.10:FF:000003">
    <property type="entry name" value="membrane-associated progesterone receptor component 1"/>
    <property type="match status" value="1"/>
</dbReference>
<dbReference type="SMART" id="SM01117">
    <property type="entry name" value="Cyt-b5"/>
    <property type="match status" value="1"/>
</dbReference>
<dbReference type="Gene3D" id="3.10.120.10">
    <property type="entry name" value="Cytochrome b5-like heme/steroid binding domain"/>
    <property type="match status" value="1"/>
</dbReference>
<evidence type="ECO:0000313" key="3">
    <source>
        <dbReference type="EMBL" id="RKO88968.1"/>
    </source>
</evidence>
<accession>A0A4P9WCM1</accession>
<dbReference type="InterPro" id="IPR036400">
    <property type="entry name" value="Cyt_B5-like_heme/steroid_sf"/>
</dbReference>
<keyword evidence="4" id="KW-1185">Reference proteome</keyword>
<dbReference type="GO" id="GO:0012505">
    <property type="term" value="C:endomembrane system"/>
    <property type="evidence" value="ECO:0007669"/>
    <property type="project" value="TreeGrafter"/>
</dbReference>
<evidence type="ECO:0000313" key="4">
    <source>
        <dbReference type="Proteomes" id="UP000269721"/>
    </source>
</evidence>
<dbReference type="GO" id="GO:0020037">
    <property type="term" value="F:heme binding"/>
    <property type="evidence" value="ECO:0007669"/>
    <property type="project" value="UniProtKB-ARBA"/>
</dbReference>